<dbReference type="NCBIfam" id="NF041392">
    <property type="entry name" value="XylDh_Gfo6_Halo"/>
    <property type="match status" value="1"/>
</dbReference>
<evidence type="ECO:0000313" key="6">
    <source>
        <dbReference type="Proteomes" id="UP000236584"/>
    </source>
</evidence>
<dbReference type="InterPro" id="IPR050984">
    <property type="entry name" value="Gfo/Idh/MocA_domain"/>
</dbReference>
<evidence type="ECO:0000259" key="3">
    <source>
        <dbReference type="Pfam" id="PF01408"/>
    </source>
</evidence>
<protein>
    <submittedName>
        <fullName evidence="5">Glucose-fructose oxidoreductase</fullName>
    </submittedName>
</protein>
<dbReference type="InterPro" id="IPR036291">
    <property type="entry name" value="NAD(P)-bd_dom_sf"/>
</dbReference>
<organism evidence="5 6">
    <name type="scientific">Salinigranum rubrum</name>
    <dbReference type="NCBI Taxonomy" id="755307"/>
    <lineage>
        <taxon>Archaea</taxon>
        <taxon>Methanobacteriati</taxon>
        <taxon>Methanobacteriota</taxon>
        <taxon>Stenosarchaea group</taxon>
        <taxon>Halobacteria</taxon>
        <taxon>Halobacteriales</taxon>
        <taxon>Haloferacaceae</taxon>
        <taxon>Salinigranum</taxon>
    </lineage>
</organism>
<dbReference type="AlphaFoldDB" id="A0A2I8VEU1"/>
<keyword evidence="2" id="KW-0560">Oxidoreductase</keyword>
<dbReference type="GeneID" id="35590676"/>
<dbReference type="InterPro" id="IPR055170">
    <property type="entry name" value="GFO_IDH_MocA-like_dom"/>
</dbReference>
<dbReference type="Gene3D" id="3.30.360.10">
    <property type="entry name" value="Dihydrodipicolinate Reductase, domain 2"/>
    <property type="match status" value="1"/>
</dbReference>
<dbReference type="PANTHER" id="PTHR22604:SF105">
    <property type="entry name" value="TRANS-1,2-DIHYDROBENZENE-1,2-DIOL DEHYDROGENASE"/>
    <property type="match status" value="1"/>
</dbReference>
<dbReference type="GO" id="GO:0000166">
    <property type="term" value="F:nucleotide binding"/>
    <property type="evidence" value="ECO:0007669"/>
    <property type="project" value="InterPro"/>
</dbReference>
<dbReference type="PANTHER" id="PTHR22604">
    <property type="entry name" value="OXIDOREDUCTASES"/>
    <property type="match status" value="1"/>
</dbReference>
<dbReference type="Proteomes" id="UP000236584">
    <property type="component" value="Chromosome"/>
</dbReference>
<evidence type="ECO:0000313" key="5">
    <source>
        <dbReference type="EMBL" id="AUV80453.1"/>
    </source>
</evidence>
<name>A0A2I8VEU1_9EURY</name>
<dbReference type="InterPro" id="IPR000683">
    <property type="entry name" value="Gfo/Idh/MocA-like_OxRdtase_N"/>
</dbReference>
<dbReference type="GO" id="GO:0016491">
    <property type="term" value="F:oxidoreductase activity"/>
    <property type="evidence" value="ECO:0007669"/>
    <property type="project" value="UniProtKB-KW"/>
</dbReference>
<proteinExistence type="inferred from homology"/>
<accession>A0A2I8VEU1</accession>
<sequence>MSPSIPEALDDFTRRDWQAETAGGVVRFAMVGLGWWTRAEAIPAVVDADFCETTVVVSGSLEKAERATDLADTISHGITYDQFHDGVAADAYDAVYVATPNALHLPFVETAAELGKAVLCEKPMESTVDRAREVQEVCEGHDVPLMVAYRMQTEPAVRRARELVEGGAIGDPVLVHGSMSQRLLAEVVPDPDQWRLDPDISGGATVMDIGLYPLNTARFVLDADPVRVRARTTVEDDAFAAVGDEHVSFGLDFADGTLATCTASQSAYQSSHLRVTGTEGEIEIDPAFYNRQDRGFRLSWGGQTVALDFDQVNQMTEEFDYFAHCLLTDSHPHPDGDHALVDMQVMDAIYTAADRGRDVVLAEEFDGYDALD</sequence>
<evidence type="ECO:0000256" key="1">
    <source>
        <dbReference type="ARBA" id="ARBA00010928"/>
    </source>
</evidence>
<dbReference type="SUPFAM" id="SSF51735">
    <property type="entry name" value="NAD(P)-binding Rossmann-fold domains"/>
    <property type="match status" value="1"/>
</dbReference>
<dbReference type="Pfam" id="PF01408">
    <property type="entry name" value="GFO_IDH_MocA"/>
    <property type="match status" value="1"/>
</dbReference>
<dbReference type="EMBL" id="CP026309">
    <property type="protein sequence ID" value="AUV80453.1"/>
    <property type="molecule type" value="Genomic_DNA"/>
</dbReference>
<evidence type="ECO:0000256" key="2">
    <source>
        <dbReference type="ARBA" id="ARBA00023002"/>
    </source>
</evidence>
<dbReference type="Pfam" id="PF22725">
    <property type="entry name" value="GFO_IDH_MocA_C3"/>
    <property type="match status" value="1"/>
</dbReference>
<reference evidence="5 6" key="1">
    <citation type="submission" date="2018-01" db="EMBL/GenBank/DDBJ databases">
        <title>Complete genome sequence of Salinigranum rubrum GX10T, an extremely halophilic archaeon isolated from a marine solar saltern.</title>
        <authorList>
            <person name="Han S."/>
        </authorList>
    </citation>
    <scope>NUCLEOTIDE SEQUENCE [LARGE SCALE GENOMIC DNA]</scope>
    <source>
        <strain evidence="5 6">GX10</strain>
    </source>
</reference>
<feature type="domain" description="GFO/IDH/MocA-like oxidoreductase" evidence="4">
    <location>
        <begin position="157"/>
        <end position="283"/>
    </location>
</feature>
<dbReference type="RefSeq" id="WP_103423961.1">
    <property type="nucleotide sequence ID" value="NZ_CP026309.1"/>
</dbReference>
<gene>
    <name evidence="5" type="ORF">C2R22_01265</name>
</gene>
<keyword evidence="6" id="KW-1185">Reference proteome</keyword>
<dbReference type="InterPro" id="IPR049838">
    <property type="entry name" value="XacA-like"/>
</dbReference>
<feature type="domain" description="Gfo/Idh/MocA-like oxidoreductase N-terminal" evidence="3">
    <location>
        <begin position="26"/>
        <end position="149"/>
    </location>
</feature>
<dbReference type="Gene3D" id="3.40.50.720">
    <property type="entry name" value="NAD(P)-binding Rossmann-like Domain"/>
    <property type="match status" value="1"/>
</dbReference>
<dbReference type="KEGG" id="srub:C2R22_01265"/>
<dbReference type="SUPFAM" id="SSF55347">
    <property type="entry name" value="Glyceraldehyde-3-phosphate dehydrogenase-like, C-terminal domain"/>
    <property type="match status" value="1"/>
</dbReference>
<evidence type="ECO:0000259" key="4">
    <source>
        <dbReference type="Pfam" id="PF22725"/>
    </source>
</evidence>
<dbReference type="OrthoDB" id="195534at2157"/>
<comment type="similarity">
    <text evidence="1">Belongs to the Gfo/Idh/MocA family.</text>
</comment>